<comment type="caution">
    <text evidence="2">The sequence shown here is derived from an EMBL/GenBank/DDBJ whole genome shotgun (WGS) entry which is preliminary data.</text>
</comment>
<evidence type="ECO:0000313" key="2">
    <source>
        <dbReference type="EMBL" id="KAG4411914.1"/>
    </source>
</evidence>
<dbReference type="EMBL" id="JAFJYH010000428">
    <property type="protein sequence ID" value="KAG4411914.1"/>
    <property type="molecule type" value="Genomic_DNA"/>
</dbReference>
<organism evidence="2 3">
    <name type="scientific">Cadophora malorum</name>
    <dbReference type="NCBI Taxonomy" id="108018"/>
    <lineage>
        <taxon>Eukaryota</taxon>
        <taxon>Fungi</taxon>
        <taxon>Dikarya</taxon>
        <taxon>Ascomycota</taxon>
        <taxon>Pezizomycotina</taxon>
        <taxon>Leotiomycetes</taxon>
        <taxon>Helotiales</taxon>
        <taxon>Ploettnerulaceae</taxon>
        <taxon>Cadophora</taxon>
    </lineage>
</organism>
<dbReference type="Proteomes" id="UP000664132">
    <property type="component" value="Unassembled WGS sequence"/>
</dbReference>
<feature type="compositionally biased region" description="Basic and acidic residues" evidence="1">
    <location>
        <begin position="74"/>
        <end position="89"/>
    </location>
</feature>
<protein>
    <submittedName>
        <fullName evidence="2">Uncharacterized protein</fullName>
    </submittedName>
</protein>
<sequence>MMAEKSAAAEAMRKRKSEKIMESIEETKDPGEGGSGTKEGELDVKTEAELNREGGQLEQEADVGVELVKPTSHNTEEGQSKGKEREKRHPSNGTVLPYAISWQAPPNFMEAAETYTGNDGHGQRSILSSGSESEARFDAIIKTPKPLNPPPTPPPGFIPEPGDVDTACQAYIDSYIANNPASHITPTIIANLHLDILKWRKELTASAHGQASLQSPQNRNASRLIRVLLERTFKGLAKYDPLLKKNVALVDGEVVGMDEILGIQGFEVVQETVMGLMRKILPGFHFSSFKQHLPEKEESLHIPILNINIPLPATTKGFSTQLHTFIKSLNTTERYYQRASEHADTAIEDLLTKTDKLVLDLRHVAFVKLWNGLDILGLFGDSRDMNKELAAQSVKRLVQVHYERMNNVRRKMEGEKRVLSDALGKLDGMFEELERAGGEVARGRWKPLRSHARSRQAIRHVSRSLEEIKNRYEKQGKLAKEHLFVLYEELEGFMTKVKSEIEGGDAKSWWLAIGNLRDLAKGLRGRVKQLGELVKEAI</sequence>
<feature type="compositionally biased region" description="Low complexity" evidence="1">
    <location>
        <begin position="1"/>
        <end position="10"/>
    </location>
</feature>
<evidence type="ECO:0000313" key="3">
    <source>
        <dbReference type="Proteomes" id="UP000664132"/>
    </source>
</evidence>
<reference evidence="2" key="1">
    <citation type="submission" date="2021-02" db="EMBL/GenBank/DDBJ databases">
        <title>Genome sequence Cadophora malorum strain M34.</title>
        <authorList>
            <person name="Stefanovic E."/>
            <person name="Vu D."/>
            <person name="Scully C."/>
            <person name="Dijksterhuis J."/>
            <person name="Roader J."/>
            <person name="Houbraken J."/>
        </authorList>
    </citation>
    <scope>NUCLEOTIDE SEQUENCE</scope>
    <source>
        <strain evidence="2">M34</strain>
    </source>
</reference>
<feature type="compositionally biased region" description="Basic and acidic residues" evidence="1">
    <location>
        <begin position="38"/>
        <end position="52"/>
    </location>
</feature>
<feature type="compositionally biased region" description="Basic and acidic residues" evidence="1">
    <location>
        <begin position="18"/>
        <end position="31"/>
    </location>
</feature>
<gene>
    <name evidence="2" type="ORF">IFR04_014952</name>
</gene>
<keyword evidence="3" id="KW-1185">Reference proteome</keyword>
<dbReference type="AlphaFoldDB" id="A0A8H7W5T9"/>
<feature type="region of interest" description="Disordered" evidence="1">
    <location>
        <begin position="1"/>
        <end position="93"/>
    </location>
</feature>
<evidence type="ECO:0000256" key="1">
    <source>
        <dbReference type="SAM" id="MobiDB-lite"/>
    </source>
</evidence>
<name>A0A8H7W5T9_9HELO</name>
<accession>A0A8H7W5T9</accession>
<proteinExistence type="predicted"/>
<dbReference type="OrthoDB" id="3597324at2759"/>